<dbReference type="InterPro" id="IPR017884">
    <property type="entry name" value="SANT_dom"/>
</dbReference>
<protein>
    <recommendedName>
        <fullName evidence="3">SANT domain-containing protein</fullName>
    </recommendedName>
</protein>
<evidence type="ECO:0000256" key="2">
    <source>
        <dbReference type="SAM" id="MobiDB-lite"/>
    </source>
</evidence>
<organism evidence="4 5">
    <name type="scientific">Torulaspora globosa</name>
    <dbReference type="NCBI Taxonomy" id="48254"/>
    <lineage>
        <taxon>Eukaryota</taxon>
        <taxon>Fungi</taxon>
        <taxon>Dikarya</taxon>
        <taxon>Ascomycota</taxon>
        <taxon>Saccharomycotina</taxon>
        <taxon>Saccharomycetes</taxon>
        <taxon>Saccharomycetales</taxon>
        <taxon>Saccharomycetaceae</taxon>
        <taxon>Torulaspora</taxon>
    </lineage>
</organism>
<dbReference type="EMBL" id="CP059268">
    <property type="protein sequence ID" value="QLQ78991.1"/>
    <property type="molecule type" value="Genomic_DNA"/>
</dbReference>
<dbReference type="PANTHER" id="PTHR22929:SF0">
    <property type="entry name" value="TRANSCRIPTION FACTOR TFIIIB COMPONENT B'' HOMOLOG"/>
    <property type="match status" value="1"/>
</dbReference>
<keyword evidence="1" id="KW-0175">Coiled coil</keyword>
<feature type="region of interest" description="Disordered" evidence="2">
    <location>
        <begin position="74"/>
        <end position="98"/>
    </location>
</feature>
<dbReference type="SMART" id="SM00717">
    <property type="entry name" value="SANT"/>
    <property type="match status" value="1"/>
</dbReference>
<dbReference type="InterPro" id="IPR017174">
    <property type="entry name" value="Bdp1_fungi"/>
</dbReference>
<dbReference type="InterPro" id="IPR039467">
    <property type="entry name" value="TFIIIB_B''_Myb"/>
</dbReference>
<evidence type="ECO:0000256" key="1">
    <source>
        <dbReference type="SAM" id="Coils"/>
    </source>
</evidence>
<dbReference type="OrthoDB" id="272624at2759"/>
<dbReference type="GO" id="GO:0000126">
    <property type="term" value="C:transcription factor TFIIIB complex"/>
    <property type="evidence" value="ECO:0007669"/>
    <property type="project" value="InterPro"/>
</dbReference>
<dbReference type="CDD" id="cd00167">
    <property type="entry name" value="SANT"/>
    <property type="match status" value="1"/>
</dbReference>
<dbReference type="Gene3D" id="1.20.58.1880">
    <property type="match status" value="1"/>
</dbReference>
<sequence>MSSVVNKSGTRFIPKLKQRRLLSAAPNNDKTTITADGTKIIEQVITNENSLQDQDTAVNEPDVEVSSQLEVDPLQTSTQISSGRGRRASRLDSLSNNQSAKPVFKPEYVEPAPTNNRRLSTITKPNLKKVRINMIAEKDSTLQALKKRRMSIRTSISKKSGSGHRISVVSRRASPDADVHTATAIPDPNASSQLFQKTDSLYEKYTIRNLKEIPKNIQDTDSERYLIDEEEFTMAELCKPKLPIGEISENFEKAKLAGKAKFEKRRQRRELRRRAREEFKSINSLNEEEEERELEERKKAAEKLLNAEVPEYSQGTHAAIQLRLNPDGTMVVDEESTVVDRHKNASYQNAHKVKLHENPFENLHNSGTYGKNMYTDPWKKDELIQFYKALSMWGTDFNLIAQMFPYRTRKQIKAKFISEERRHPVTVELALRSRLPPNFEQYCAETKKDIGTVEAFHERIERLKEQHEEHMKAIDDAKANAKEEDAQNVKTSHNPEKKTSGGFRTDQVRAYRKSEIVLGTIDDLKKHPSQQVEEDQNFR</sequence>
<dbReference type="PANTHER" id="PTHR22929">
    <property type="entry name" value="RNA POLYMERASE III TRANSCRIPTION INITIATION FACTOR B"/>
    <property type="match status" value="1"/>
</dbReference>
<feature type="region of interest" description="Disordered" evidence="2">
    <location>
        <begin position="479"/>
        <end position="506"/>
    </location>
</feature>
<dbReference type="GO" id="GO:0001156">
    <property type="term" value="F:TFIIIC-class transcription factor complex binding"/>
    <property type="evidence" value="ECO:0007669"/>
    <property type="project" value="TreeGrafter"/>
</dbReference>
<accession>A0A7H9HP45</accession>
<dbReference type="GO" id="GO:0000995">
    <property type="term" value="F:RNA polymerase III general transcription initiation factor activity"/>
    <property type="evidence" value="ECO:0007669"/>
    <property type="project" value="InterPro"/>
</dbReference>
<dbReference type="GO" id="GO:0006355">
    <property type="term" value="P:regulation of DNA-templated transcription"/>
    <property type="evidence" value="ECO:0007669"/>
    <property type="project" value="UniProtKB-ARBA"/>
</dbReference>
<dbReference type="GO" id="GO:0070898">
    <property type="term" value="P:RNA polymerase III preinitiation complex assembly"/>
    <property type="evidence" value="ECO:0007669"/>
    <property type="project" value="TreeGrafter"/>
</dbReference>
<feature type="coiled-coil region" evidence="1">
    <location>
        <begin position="268"/>
        <end position="307"/>
    </location>
</feature>
<feature type="domain" description="SANT" evidence="3">
    <location>
        <begin position="373"/>
        <end position="424"/>
    </location>
</feature>
<keyword evidence="5" id="KW-1185">Reference proteome</keyword>
<dbReference type="InterPro" id="IPR009057">
    <property type="entry name" value="Homeodomain-like_sf"/>
</dbReference>
<dbReference type="AlphaFoldDB" id="A0A7H9HP45"/>
<gene>
    <name evidence="4" type="ORF">HG537_0B03380</name>
</gene>
<dbReference type="PROSITE" id="PS51293">
    <property type="entry name" value="SANT"/>
    <property type="match status" value="1"/>
</dbReference>
<dbReference type="PIRSF" id="PIRSF037327">
    <property type="entry name" value="TFIIIB_Bdp1_fun"/>
    <property type="match status" value="1"/>
</dbReference>
<proteinExistence type="predicted"/>
<feature type="region of interest" description="Disordered" evidence="2">
    <location>
        <begin position="155"/>
        <end position="174"/>
    </location>
</feature>
<dbReference type="SUPFAM" id="SSF46689">
    <property type="entry name" value="Homeodomain-like"/>
    <property type="match status" value="1"/>
</dbReference>
<evidence type="ECO:0000313" key="5">
    <source>
        <dbReference type="Proteomes" id="UP000510647"/>
    </source>
</evidence>
<evidence type="ECO:0000259" key="3">
    <source>
        <dbReference type="PROSITE" id="PS51293"/>
    </source>
</evidence>
<dbReference type="InterPro" id="IPR001005">
    <property type="entry name" value="SANT/Myb"/>
</dbReference>
<dbReference type="Pfam" id="PF15963">
    <property type="entry name" value="Myb_DNA-bind_7"/>
    <property type="match status" value="1"/>
</dbReference>
<evidence type="ECO:0000313" key="4">
    <source>
        <dbReference type="EMBL" id="QLQ78991.1"/>
    </source>
</evidence>
<reference evidence="4 5" key="1">
    <citation type="submission" date="2020-06" db="EMBL/GenBank/DDBJ databases">
        <title>The yeast mating-type switching endonuclease HO is a domesticated member of an unorthodox homing genetic element family.</title>
        <authorList>
            <person name="Coughlan A.Y."/>
            <person name="Lombardi L."/>
            <person name="Braun-Galleani S."/>
            <person name="Martos A.R."/>
            <person name="Galeote V."/>
            <person name="Bigey F."/>
            <person name="Dequin S."/>
            <person name="Byrne K.P."/>
            <person name="Wolfe K.H."/>
        </authorList>
    </citation>
    <scope>NUCLEOTIDE SEQUENCE [LARGE SCALE GENOMIC DNA]</scope>
    <source>
        <strain evidence="4 5">CBS2947</strain>
    </source>
</reference>
<dbReference type="Proteomes" id="UP000510647">
    <property type="component" value="Chromosome 2"/>
</dbReference>
<feature type="compositionally biased region" description="Basic and acidic residues" evidence="2">
    <location>
        <begin position="479"/>
        <end position="499"/>
    </location>
</feature>
<name>A0A7H9HP45_9SACH</name>